<name>A0A5S6QTG5_TRIMR</name>
<keyword evidence="1" id="KW-0732">Signal</keyword>
<dbReference type="Proteomes" id="UP000046395">
    <property type="component" value="Unassembled WGS sequence"/>
</dbReference>
<reference evidence="3" key="1">
    <citation type="submission" date="2019-12" db="UniProtKB">
        <authorList>
            <consortium name="WormBaseParasite"/>
        </authorList>
    </citation>
    <scope>IDENTIFICATION</scope>
</reference>
<accession>A0A5S6QTG5</accession>
<protein>
    <submittedName>
        <fullName evidence="3">Secreted protein</fullName>
    </submittedName>
</protein>
<evidence type="ECO:0000256" key="1">
    <source>
        <dbReference type="SAM" id="SignalP"/>
    </source>
</evidence>
<evidence type="ECO:0000313" key="3">
    <source>
        <dbReference type="WBParaSite" id="TMUE_2000010424.1"/>
    </source>
</evidence>
<feature type="signal peptide" evidence="1">
    <location>
        <begin position="1"/>
        <end position="16"/>
    </location>
</feature>
<organism evidence="2 3">
    <name type="scientific">Trichuris muris</name>
    <name type="common">Mouse whipworm</name>
    <dbReference type="NCBI Taxonomy" id="70415"/>
    <lineage>
        <taxon>Eukaryota</taxon>
        <taxon>Metazoa</taxon>
        <taxon>Ecdysozoa</taxon>
        <taxon>Nematoda</taxon>
        <taxon>Enoplea</taxon>
        <taxon>Dorylaimia</taxon>
        <taxon>Trichinellida</taxon>
        <taxon>Trichuridae</taxon>
        <taxon>Trichuris</taxon>
    </lineage>
</organism>
<dbReference type="WBParaSite" id="TMUE_2000010424.1">
    <property type="protein sequence ID" value="TMUE_2000010424.1"/>
    <property type="gene ID" value="WBGene00300996"/>
</dbReference>
<sequence>MQIRLLFFVFSLQVSAIDRIFETMVGTVIIFKRTEPGLHVHFQSTNSQEPLRPYACQFRLAVPLVAARS</sequence>
<dbReference type="AlphaFoldDB" id="A0A5S6QTG5"/>
<feature type="chain" id="PRO_5024341340" evidence="1">
    <location>
        <begin position="17"/>
        <end position="69"/>
    </location>
</feature>
<evidence type="ECO:0000313" key="2">
    <source>
        <dbReference type="Proteomes" id="UP000046395"/>
    </source>
</evidence>
<proteinExistence type="predicted"/>
<keyword evidence="2" id="KW-1185">Reference proteome</keyword>